<dbReference type="Gene3D" id="3.40.630.30">
    <property type="match status" value="1"/>
</dbReference>
<feature type="domain" description="N-acetyltransferase" evidence="2">
    <location>
        <begin position="9"/>
        <end position="166"/>
    </location>
</feature>
<reference evidence="3 4" key="1">
    <citation type="submission" date="2019-06" db="EMBL/GenBank/DDBJ databases">
        <title>Saccharibacillus brassicae sp. nov., an endophytic bacterium isolated from Chinese cabbage seeds (Brassica pekinensis).</title>
        <authorList>
            <person name="Jiang L."/>
            <person name="Lee J."/>
            <person name="Kim S.W."/>
        </authorList>
    </citation>
    <scope>NUCLEOTIDE SEQUENCE [LARGE SCALE GENOMIC DNA]</scope>
    <source>
        <strain evidence="4">KCTC 43072 / ATSA2</strain>
    </source>
</reference>
<evidence type="ECO:0000256" key="1">
    <source>
        <dbReference type="SAM" id="MobiDB-lite"/>
    </source>
</evidence>
<keyword evidence="3" id="KW-0808">Transferase</keyword>
<dbReference type="EMBL" id="CP041217">
    <property type="protein sequence ID" value="QDH22257.1"/>
    <property type="molecule type" value="Genomic_DNA"/>
</dbReference>
<dbReference type="GO" id="GO:0016747">
    <property type="term" value="F:acyltransferase activity, transferring groups other than amino-acyl groups"/>
    <property type="evidence" value="ECO:0007669"/>
    <property type="project" value="InterPro"/>
</dbReference>
<keyword evidence="4" id="KW-1185">Reference proteome</keyword>
<evidence type="ECO:0000313" key="3">
    <source>
        <dbReference type="EMBL" id="QDH22257.1"/>
    </source>
</evidence>
<dbReference type="Proteomes" id="UP000316968">
    <property type="component" value="Chromosome"/>
</dbReference>
<name>A0A4Y6V1C6_SACBS</name>
<dbReference type="InterPro" id="IPR000182">
    <property type="entry name" value="GNAT_dom"/>
</dbReference>
<proteinExistence type="predicted"/>
<dbReference type="AlphaFoldDB" id="A0A4Y6V1C6"/>
<organism evidence="3 4">
    <name type="scientific">Saccharibacillus brassicae</name>
    <dbReference type="NCBI Taxonomy" id="2583377"/>
    <lineage>
        <taxon>Bacteria</taxon>
        <taxon>Bacillati</taxon>
        <taxon>Bacillota</taxon>
        <taxon>Bacilli</taxon>
        <taxon>Bacillales</taxon>
        <taxon>Paenibacillaceae</taxon>
        <taxon>Saccharibacillus</taxon>
    </lineage>
</organism>
<dbReference type="PROSITE" id="PS51186">
    <property type="entry name" value="GNAT"/>
    <property type="match status" value="1"/>
</dbReference>
<dbReference type="KEGG" id="saca:FFV09_16235"/>
<dbReference type="Pfam" id="PF13527">
    <property type="entry name" value="Acetyltransf_9"/>
    <property type="match status" value="1"/>
</dbReference>
<feature type="region of interest" description="Disordered" evidence="1">
    <location>
        <begin position="232"/>
        <end position="265"/>
    </location>
</feature>
<evidence type="ECO:0000313" key="4">
    <source>
        <dbReference type="Proteomes" id="UP000316968"/>
    </source>
</evidence>
<evidence type="ECO:0000259" key="2">
    <source>
        <dbReference type="PROSITE" id="PS51186"/>
    </source>
</evidence>
<dbReference type="OrthoDB" id="5291446at2"/>
<gene>
    <name evidence="3" type="ORF">FFV09_16235</name>
</gene>
<dbReference type="InterPro" id="IPR016181">
    <property type="entry name" value="Acyl_CoA_acyltransferase"/>
</dbReference>
<sequence length="403" mass="42518">MTKGAASMTDYRLMQPHELAEAARLSDSVFRPYTLPSMSDLFPPLFSPGVAHSYGAFADSGALAAFMGLAPSTLRVGGAAVLRAFSIGSVCTAPEQRGAGLAGRLLELSIAHARQAGAPLLFVSGARPLYTRAGSAAFGRATQIVLRPAEAAAPGGLSYRLREARPQDLPGLHALHRAGDTHVEESAAGLGERIGAAAFCGVLGLVQRVILAEAGEEPAAYAVLGVPPGPFHPLGGETDRLPARTDPGAEAAARTEDTPSGNPPTVIAYGGNPQAAAWLLASLPDACGLNELHVHVPWQERELEARLLQTPGAAGFSVPNAGTLLVTDVRLLLDQAYDLWLLPWTEALRVDEEGRVFTASGGRELSRSEWYSVLFDPNSPRLGDIPGWFEPIPLPYVYGLHYI</sequence>
<protein>
    <submittedName>
        <fullName evidence="3">GNAT family N-acetyltransferase</fullName>
    </submittedName>
</protein>
<dbReference type="CDD" id="cd04301">
    <property type="entry name" value="NAT_SF"/>
    <property type="match status" value="1"/>
</dbReference>
<accession>A0A4Y6V1C6</accession>
<dbReference type="SUPFAM" id="SSF55729">
    <property type="entry name" value="Acyl-CoA N-acyltransferases (Nat)"/>
    <property type="match status" value="1"/>
</dbReference>